<dbReference type="Proteomes" id="UP000297946">
    <property type="component" value="Unassembled WGS sequence"/>
</dbReference>
<dbReference type="Pfam" id="PF04307">
    <property type="entry name" value="YdjM"/>
    <property type="match status" value="1"/>
</dbReference>
<dbReference type="GO" id="GO:0016787">
    <property type="term" value="F:hydrolase activity"/>
    <property type="evidence" value="ECO:0007669"/>
    <property type="project" value="UniProtKB-KW"/>
</dbReference>
<keyword evidence="1" id="KW-0378">Hydrolase</keyword>
<dbReference type="EMBL" id="RQGC01000006">
    <property type="protein sequence ID" value="TGL41043.1"/>
    <property type="molecule type" value="Genomic_DNA"/>
</dbReference>
<protein>
    <submittedName>
        <fullName evidence="1">Metal-dependent hydrolase</fullName>
    </submittedName>
</protein>
<evidence type="ECO:0000313" key="1">
    <source>
        <dbReference type="EMBL" id="TGK00320.1"/>
    </source>
</evidence>
<dbReference type="OrthoDB" id="419488at2"/>
<sequence>MADNRTHIQAGLITGAILSILKDWNRNDLNMDQKFGRAILSASIGAIGGKLPDIFEPADHPNHRQGAHSVAFMGFSYATLQEFKEKYPEWELIIDPLLAGYASHLVLDSKTPMGIPWF</sequence>
<proteinExistence type="predicted"/>
<dbReference type="Proteomes" id="UP000297273">
    <property type="component" value="Unassembled WGS sequence"/>
</dbReference>
<evidence type="ECO:0000313" key="3">
    <source>
        <dbReference type="Proteomes" id="UP000297273"/>
    </source>
</evidence>
<comment type="caution">
    <text evidence="1">The sequence shown here is derived from an EMBL/GenBank/DDBJ whole genome shotgun (WGS) entry which is preliminary data.</text>
</comment>
<keyword evidence="3" id="KW-1185">Reference proteome</keyword>
<dbReference type="InterPro" id="IPR007404">
    <property type="entry name" value="YdjM-like"/>
</dbReference>
<dbReference type="EMBL" id="RQER01000007">
    <property type="protein sequence ID" value="TGK00320.1"/>
    <property type="molecule type" value="Genomic_DNA"/>
</dbReference>
<dbReference type="AlphaFoldDB" id="A0A5F1ZT07"/>
<reference evidence="2" key="1">
    <citation type="submission" date="2018-10" db="EMBL/GenBank/DDBJ databases">
        <authorList>
            <person name="Vincent A.T."/>
            <person name="Schiettekatte O."/>
            <person name="Bourhy P."/>
            <person name="Veyrier F.J."/>
            <person name="Picardeau M."/>
        </authorList>
    </citation>
    <scope>NUCLEOTIDE SEQUENCE</scope>
    <source>
        <strain evidence="2">201702690</strain>
    </source>
</reference>
<evidence type="ECO:0000313" key="2">
    <source>
        <dbReference type="EMBL" id="TGL41043.1"/>
    </source>
</evidence>
<dbReference type="RefSeq" id="WP_135645509.1">
    <property type="nucleotide sequence ID" value="NZ_RQER01000007.1"/>
</dbReference>
<accession>A0A5F1ZT07</accession>
<evidence type="ECO:0000313" key="4">
    <source>
        <dbReference type="Proteomes" id="UP000297946"/>
    </source>
</evidence>
<gene>
    <name evidence="1" type="ORF">EHO57_13680</name>
    <name evidence="2" type="ORF">EHQ53_09510</name>
</gene>
<name>A0A5F1ZT07_9LEPT</name>
<organism evidence="1 4">
    <name type="scientific">Leptospira langatensis</name>
    <dbReference type="NCBI Taxonomy" id="2484983"/>
    <lineage>
        <taxon>Bacteria</taxon>
        <taxon>Pseudomonadati</taxon>
        <taxon>Spirochaetota</taxon>
        <taxon>Spirochaetia</taxon>
        <taxon>Leptospirales</taxon>
        <taxon>Leptospiraceae</taxon>
        <taxon>Leptospira</taxon>
    </lineage>
</organism>
<reference evidence="1 4" key="2">
    <citation type="journal article" date="2019" name="PLoS Negl. Trop. Dis.">
        <title>Revisiting the worldwide diversity of Leptospira species in the environment.</title>
        <authorList>
            <person name="Vincent A.T."/>
            <person name="Schiettekatte O."/>
            <person name="Bourhy P."/>
            <person name="Veyrier F.J."/>
            <person name="Picardeau M."/>
        </authorList>
    </citation>
    <scope>NUCLEOTIDE SEQUENCE [LARGE SCALE GENOMIC DNA]</scope>
    <source>
        <strain evidence="2">201702690</strain>
        <strain evidence="1 4">SSW18</strain>
    </source>
</reference>